<dbReference type="SUPFAM" id="SSF53756">
    <property type="entry name" value="UDP-Glycosyltransferase/glycogen phosphorylase"/>
    <property type="match status" value="1"/>
</dbReference>
<feature type="domain" description="Glycosyl transferase family 1" evidence="1">
    <location>
        <begin position="171"/>
        <end position="332"/>
    </location>
</feature>
<organism evidence="3">
    <name type="scientific">marine sediment metagenome</name>
    <dbReference type="NCBI Taxonomy" id="412755"/>
    <lineage>
        <taxon>unclassified sequences</taxon>
        <taxon>metagenomes</taxon>
        <taxon>ecological metagenomes</taxon>
    </lineage>
</organism>
<comment type="caution">
    <text evidence="3">The sequence shown here is derived from an EMBL/GenBank/DDBJ whole genome shotgun (WGS) entry which is preliminary data.</text>
</comment>
<sequence length="353" mass="39365">MRILHIISSAAAGGAEVYARDLSIEMAKRGHQVFIVFLDRASEAGRDLSFETSFLNQLQQHNIEFDFIGQKARKNPLKGALALRKFVKNFKPDVVHSHLYYGAVFALFLTGVKRVYTHHNIRLRANKHIYKLLDLRTDAYIGICDACKRLLESVTKGTVHHIDNGVDESRIIKKEHYLETDPVKLVFVGRLSEQKNIRLLLEAAARVKGHDFIVMIAGEGAFLSELKALAESLGISSKVRFLGNVIDVKSLLNESDVFVMSSAWEGLPIAQIEATLAGLPVLVTNVGGCSEIVTSVGNGIVVEVDLEEYSSALEKLVNDYALRLQFHENAMKNSWVYSITTSVDKHLDVYRSL</sequence>
<dbReference type="GO" id="GO:0016757">
    <property type="term" value="F:glycosyltransferase activity"/>
    <property type="evidence" value="ECO:0007669"/>
    <property type="project" value="InterPro"/>
</dbReference>
<evidence type="ECO:0000259" key="1">
    <source>
        <dbReference type="Pfam" id="PF00534"/>
    </source>
</evidence>
<dbReference type="InterPro" id="IPR028098">
    <property type="entry name" value="Glyco_trans_4-like_N"/>
</dbReference>
<dbReference type="CDD" id="cd03811">
    <property type="entry name" value="GT4_GT28_WabH-like"/>
    <property type="match status" value="1"/>
</dbReference>
<feature type="domain" description="Glycosyltransferase subfamily 4-like N-terminal" evidence="2">
    <location>
        <begin position="13"/>
        <end position="170"/>
    </location>
</feature>
<name>A0A0F9VE41_9ZZZZ</name>
<dbReference type="Gene3D" id="3.40.50.2000">
    <property type="entry name" value="Glycogen Phosphorylase B"/>
    <property type="match status" value="2"/>
</dbReference>
<dbReference type="Pfam" id="PF00534">
    <property type="entry name" value="Glycos_transf_1"/>
    <property type="match status" value="1"/>
</dbReference>
<gene>
    <name evidence="3" type="ORF">LCGC14_0107000</name>
</gene>
<dbReference type="PANTHER" id="PTHR12526:SF630">
    <property type="entry name" value="GLYCOSYLTRANSFERASE"/>
    <property type="match status" value="1"/>
</dbReference>
<evidence type="ECO:0008006" key="4">
    <source>
        <dbReference type="Google" id="ProtNLM"/>
    </source>
</evidence>
<dbReference type="InterPro" id="IPR001296">
    <property type="entry name" value="Glyco_trans_1"/>
</dbReference>
<evidence type="ECO:0000259" key="2">
    <source>
        <dbReference type="Pfam" id="PF13439"/>
    </source>
</evidence>
<dbReference type="EMBL" id="LAZR01000031">
    <property type="protein sequence ID" value="KKO02285.1"/>
    <property type="molecule type" value="Genomic_DNA"/>
</dbReference>
<reference evidence="3" key="1">
    <citation type="journal article" date="2015" name="Nature">
        <title>Complex archaea that bridge the gap between prokaryotes and eukaryotes.</title>
        <authorList>
            <person name="Spang A."/>
            <person name="Saw J.H."/>
            <person name="Jorgensen S.L."/>
            <person name="Zaremba-Niedzwiedzka K."/>
            <person name="Martijn J."/>
            <person name="Lind A.E."/>
            <person name="van Eijk R."/>
            <person name="Schleper C."/>
            <person name="Guy L."/>
            <person name="Ettema T.J."/>
        </authorList>
    </citation>
    <scope>NUCLEOTIDE SEQUENCE</scope>
</reference>
<protein>
    <recommendedName>
        <fullName evidence="4">Glycosyltransferase subfamily 4-like N-terminal domain-containing protein</fullName>
    </recommendedName>
</protein>
<accession>A0A0F9VE41</accession>
<dbReference type="Pfam" id="PF13439">
    <property type="entry name" value="Glyco_transf_4"/>
    <property type="match status" value="1"/>
</dbReference>
<dbReference type="AlphaFoldDB" id="A0A0F9VE41"/>
<evidence type="ECO:0000313" key="3">
    <source>
        <dbReference type="EMBL" id="KKO02285.1"/>
    </source>
</evidence>
<dbReference type="PANTHER" id="PTHR12526">
    <property type="entry name" value="GLYCOSYLTRANSFERASE"/>
    <property type="match status" value="1"/>
</dbReference>
<proteinExistence type="predicted"/>